<gene>
    <name evidence="1" type="ORF">PIB30_118102</name>
</gene>
<accession>A0ABU6R727</accession>
<sequence length="145" mass="16365">MPIFSAAILEESVFNLSCAISFSSLWISSLYFSRFLSAFNLIISSLDFADSSICSLSFLIEVACRSSSSFAFASCCHLACVIFALYDENITRNKTHSTLIKSQEWLHCGISQGFMCTKLFDHVSLEYNYIHIELSLIRINLTKTR</sequence>
<proteinExistence type="predicted"/>
<evidence type="ECO:0000313" key="1">
    <source>
        <dbReference type="EMBL" id="MED6119758.1"/>
    </source>
</evidence>
<name>A0ABU6R727_9FABA</name>
<evidence type="ECO:0000313" key="2">
    <source>
        <dbReference type="Proteomes" id="UP001341840"/>
    </source>
</evidence>
<dbReference type="Proteomes" id="UP001341840">
    <property type="component" value="Unassembled WGS sequence"/>
</dbReference>
<protein>
    <submittedName>
        <fullName evidence="1">Uncharacterized protein</fullName>
    </submittedName>
</protein>
<reference evidence="1 2" key="1">
    <citation type="journal article" date="2023" name="Plants (Basel)">
        <title>Bridging the Gap: Combining Genomics and Transcriptomics Approaches to Understand Stylosanthes scabra, an Orphan Legume from the Brazilian Caatinga.</title>
        <authorList>
            <person name="Ferreira-Neto J.R.C."/>
            <person name="da Silva M.D."/>
            <person name="Binneck E."/>
            <person name="de Melo N.F."/>
            <person name="da Silva R.H."/>
            <person name="de Melo A.L.T.M."/>
            <person name="Pandolfi V."/>
            <person name="Bustamante F.O."/>
            <person name="Brasileiro-Vidal A.C."/>
            <person name="Benko-Iseppon A.M."/>
        </authorList>
    </citation>
    <scope>NUCLEOTIDE SEQUENCE [LARGE SCALE GENOMIC DNA]</scope>
    <source>
        <tissue evidence="1">Leaves</tissue>
    </source>
</reference>
<keyword evidence="2" id="KW-1185">Reference proteome</keyword>
<comment type="caution">
    <text evidence="1">The sequence shown here is derived from an EMBL/GenBank/DDBJ whole genome shotgun (WGS) entry which is preliminary data.</text>
</comment>
<organism evidence="1 2">
    <name type="scientific">Stylosanthes scabra</name>
    <dbReference type="NCBI Taxonomy" id="79078"/>
    <lineage>
        <taxon>Eukaryota</taxon>
        <taxon>Viridiplantae</taxon>
        <taxon>Streptophyta</taxon>
        <taxon>Embryophyta</taxon>
        <taxon>Tracheophyta</taxon>
        <taxon>Spermatophyta</taxon>
        <taxon>Magnoliopsida</taxon>
        <taxon>eudicotyledons</taxon>
        <taxon>Gunneridae</taxon>
        <taxon>Pentapetalae</taxon>
        <taxon>rosids</taxon>
        <taxon>fabids</taxon>
        <taxon>Fabales</taxon>
        <taxon>Fabaceae</taxon>
        <taxon>Papilionoideae</taxon>
        <taxon>50 kb inversion clade</taxon>
        <taxon>dalbergioids sensu lato</taxon>
        <taxon>Dalbergieae</taxon>
        <taxon>Pterocarpus clade</taxon>
        <taxon>Stylosanthes</taxon>
    </lineage>
</organism>
<dbReference type="EMBL" id="JASCZI010030247">
    <property type="protein sequence ID" value="MED6119758.1"/>
    <property type="molecule type" value="Genomic_DNA"/>
</dbReference>